<protein>
    <recommendedName>
        <fullName evidence="3">Adenylate cyclase</fullName>
    </recommendedName>
</protein>
<name>A0A1G5Q312_PHOLU</name>
<evidence type="ECO:0008006" key="3">
    <source>
        <dbReference type="Google" id="ProtNLM"/>
    </source>
</evidence>
<evidence type="ECO:0000313" key="2">
    <source>
        <dbReference type="Proteomes" id="UP000183223"/>
    </source>
</evidence>
<evidence type="ECO:0000313" key="1">
    <source>
        <dbReference type="EMBL" id="SCZ55689.1"/>
    </source>
</evidence>
<dbReference type="AlphaFoldDB" id="A0A1G5Q312"/>
<dbReference type="Proteomes" id="UP000183223">
    <property type="component" value="Unassembled WGS sequence"/>
</dbReference>
<dbReference type="OrthoDB" id="6457989at2"/>
<organism evidence="1 2">
    <name type="scientific">Photorhabdus luminescens</name>
    <name type="common">Xenorhabdus luminescens</name>
    <dbReference type="NCBI Taxonomy" id="29488"/>
    <lineage>
        <taxon>Bacteria</taxon>
        <taxon>Pseudomonadati</taxon>
        <taxon>Pseudomonadota</taxon>
        <taxon>Gammaproteobacteria</taxon>
        <taxon>Enterobacterales</taxon>
        <taxon>Morganellaceae</taxon>
        <taxon>Photorhabdus</taxon>
    </lineage>
</organism>
<keyword evidence="2" id="KW-1185">Reference proteome</keyword>
<accession>A0A1G5Q312</accession>
<gene>
    <name evidence="1" type="ORF">SAMN02982990_00796</name>
</gene>
<reference evidence="2" key="1">
    <citation type="submission" date="2016-10" db="EMBL/GenBank/DDBJ databases">
        <authorList>
            <person name="Varghese N."/>
            <person name="Submissions S."/>
        </authorList>
    </citation>
    <scope>NUCLEOTIDE SEQUENCE [LARGE SCALE GENOMIC DNA]</scope>
    <source>
        <strain evidence="2">ATCC 29999</strain>
    </source>
</reference>
<sequence>MLRTIEKIVCCNKFRLSGEFVTIEQISEIYEGYREVALNIWEQYERQKAKLLEESLTLERCESACCQIAKILGA</sequence>
<dbReference type="EMBL" id="FMWJ01000002">
    <property type="protein sequence ID" value="SCZ55689.1"/>
    <property type="molecule type" value="Genomic_DNA"/>
</dbReference>
<proteinExistence type="predicted"/>